<keyword evidence="3" id="KW-1185">Reference proteome</keyword>
<evidence type="ECO:0000313" key="3">
    <source>
        <dbReference type="Proteomes" id="UP001370490"/>
    </source>
</evidence>
<name>A0AAN8Z047_9MAGN</name>
<dbReference type="AlphaFoldDB" id="A0AAN8Z047"/>
<gene>
    <name evidence="2" type="ORF">RJ641_012046</name>
</gene>
<comment type="caution">
    <text evidence="2">The sequence shown here is derived from an EMBL/GenBank/DDBJ whole genome shotgun (WGS) entry which is preliminary data.</text>
</comment>
<dbReference type="PANTHER" id="PTHR13452">
    <property type="entry name" value="THUMP DOMAIN CONTAINING PROTEIN 1-RELATED"/>
    <property type="match status" value="1"/>
</dbReference>
<accession>A0AAN8Z047</accession>
<evidence type="ECO:0000256" key="1">
    <source>
        <dbReference type="SAM" id="SignalP"/>
    </source>
</evidence>
<protein>
    <submittedName>
        <fullName evidence="2">THUMP domain</fullName>
    </submittedName>
</protein>
<sequence length="370" mass="40717">MPRLIWGGWSLNSLLLVGLSKREVKMAETEGGERDEREMKPWEQHSAVISIPRYDYKAPSTLLQHSLCGFLITCPIKREKSATKEIISILEKYIASSRCDNCYSLEDSGETAVVKRRKTCGEEINEESLNRAVLLRETPSSHGKTEKSIEDLVLSLVKLTRSGLILLTFPKDNSGDTVDIVAKIHQSLKSGSLRPPLWCHRVFPVQATCSLNDKALPKVVSKLVLQFVNDNRSKFSRPIKFAVGYNRRGIEETEMKALKGASGDSSVFALLDRNKCFSVVAAAVKDVVADSEVDLKAPELCVLVELLPLSGVPNGCLVVAVAVLPSSLVSTKPRLSVKALVQGGRFSRLMNIPTLHQLGVVEQLKAVKNN</sequence>
<feature type="chain" id="PRO_5042812144" evidence="1">
    <location>
        <begin position="21"/>
        <end position="370"/>
    </location>
</feature>
<dbReference type="Proteomes" id="UP001370490">
    <property type="component" value="Unassembled WGS sequence"/>
</dbReference>
<dbReference type="PANTHER" id="PTHR13452:SF13">
    <property type="entry name" value="OS02G0672400 PROTEIN"/>
    <property type="match status" value="1"/>
</dbReference>
<dbReference type="EMBL" id="JBAMMX010000019">
    <property type="protein sequence ID" value="KAK6921539.1"/>
    <property type="molecule type" value="Genomic_DNA"/>
</dbReference>
<reference evidence="2 3" key="1">
    <citation type="submission" date="2023-12" db="EMBL/GenBank/DDBJ databases">
        <title>A high-quality genome assembly for Dillenia turbinata (Dilleniales).</title>
        <authorList>
            <person name="Chanderbali A."/>
        </authorList>
    </citation>
    <scope>NUCLEOTIDE SEQUENCE [LARGE SCALE GENOMIC DNA]</scope>
    <source>
        <strain evidence="2">LSX21</strain>
        <tissue evidence="2">Leaf</tissue>
    </source>
</reference>
<feature type="signal peptide" evidence="1">
    <location>
        <begin position="1"/>
        <end position="20"/>
    </location>
</feature>
<organism evidence="2 3">
    <name type="scientific">Dillenia turbinata</name>
    <dbReference type="NCBI Taxonomy" id="194707"/>
    <lineage>
        <taxon>Eukaryota</taxon>
        <taxon>Viridiplantae</taxon>
        <taxon>Streptophyta</taxon>
        <taxon>Embryophyta</taxon>
        <taxon>Tracheophyta</taxon>
        <taxon>Spermatophyta</taxon>
        <taxon>Magnoliopsida</taxon>
        <taxon>eudicotyledons</taxon>
        <taxon>Gunneridae</taxon>
        <taxon>Pentapetalae</taxon>
        <taxon>Dilleniales</taxon>
        <taxon>Dilleniaceae</taxon>
        <taxon>Dillenia</taxon>
    </lineage>
</organism>
<dbReference type="SUPFAM" id="SSF143437">
    <property type="entry name" value="THUMP domain-like"/>
    <property type="match status" value="1"/>
</dbReference>
<dbReference type="InterPro" id="IPR040183">
    <property type="entry name" value="THUMPD1-like"/>
</dbReference>
<evidence type="ECO:0000313" key="2">
    <source>
        <dbReference type="EMBL" id="KAK6921539.1"/>
    </source>
</evidence>
<dbReference type="GO" id="GO:0006400">
    <property type="term" value="P:tRNA modification"/>
    <property type="evidence" value="ECO:0007669"/>
    <property type="project" value="InterPro"/>
</dbReference>
<keyword evidence="1" id="KW-0732">Signal</keyword>
<dbReference type="GO" id="GO:0003723">
    <property type="term" value="F:RNA binding"/>
    <property type="evidence" value="ECO:0007669"/>
    <property type="project" value="InterPro"/>
</dbReference>
<proteinExistence type="predicted"/>